<sequence length="324" mass="37521">MEEVLGVEPFELFDEEEDRRVLEPLGTTQNDCFQEPLTPRSSLNAILQQEVVQQDFNFFLTANLECSKDAAKGIHATAPVLRGDLLLEFISVCYILGENPPLNVLDGFVRRLWKDKIDKVGLLSYGIFFIRFHETVDRDSLLKGGYIFFNKRPVIMKAWHPNVDFKKEDVSRIPIWITLDDLELKYWGEKSLFKIIGQIGESIMVNAVTKEQDKLSYPRVLIEVSIHQEFPHTIYFENEHGMNVSVTVSYEWKPILCKNCKGMGHETIDCRKKDKIQQEWVMKRDARKPAVVAVIDKEKTEDFQPVTKGWKVRGKRTTKADSDH</sequence>
<evidence type="ECO:0000313" key="2">
    <source>
        <dbReference type="EnsemblPlants" id="cds.evm.model.09.510"/>
    </source>
</evidence>
<dbReference type="SUPFAM" id="SSF57756">
    <property type="entry name" value="Retrovirus zinc finger-like domains"/>
    <property type="match status" value="1"/>
</dbReference>
<feature type="domain" description="DUF4283" evidence="1">
    <location>
        <begin position="88"/>
        <end position="166"/>
    </location>
</feature>
<evidence type="ECO:0000259" key="1">
    <source>
        <dbReference type="Pfam" id="PF14111"/>
    </source>
</evidence>
<evidence type="ECO:0000313" key="3">
    <source>
        <dbReference type="Proteomes" id="UP000596661"/>
    </source>
</evidence>
<dbReference type="EnsemblPlants" id="evm.model.09.510">
    <property type="protein sequence ID" value="cds.evm.model.09.510"/>
    <property type="gene ID" value="evm.TU.09.510"/>
</dbReference>
<dbReference type="InterPro" id="IPR036875">
    <property type="entry name" value="Znf_CCHC_sf"/>
</dbReference>
<dbReference type="AlphaFoldDB" id="A0A803QGH3"/>
<reference evidence="2" key="2">
    <citation type="submission" date="2021-03" db="UniProtKB">
        <authorList>
            <consortium name="EnsemblPlants"/>
        </authorList>
    </citation>
    <scope>IDENTIFICATION</scope>
</reference>
<dbReference type="InterPro" id="IPR025558">
    <property type="entry name" value="DUF4283"/>
</dbReference>
<proteinExistence type="predicted"/>
<dbReference type="GO" id="GO:0008270">
    <property type="term" value="F:zinc ion binding"/>
    <property type="evidence" value="ECO:0007669"/>
    <property type="project" value="InterPro"/>
</dbReference>
<name>A0A803QGH3_CANSA</name>
<dbReference type="PANTHER" id="PTHR33233:SF14">
    <property type="entry name" value="ENDONUCLEASE_EXONUCLEASE_PHOSPHATASE"/>
    <property type="match status" value="1"/>
</dbReference>
<accession>A0A803QGH3</accession>
<protein>
    <recommendedName>
        <fullName evidence="1">DUF4283 domain-containing protein</fullName>
    </recommendedName>
</protein>
<dbReference type="GO" id="GO:0003676">
    <property type="term" value="F:nucleic acid binding"/>
    <property type="evidence" value="ECO:0007669"/>
    <property type="project" value="InterPro"/>
</dbReference>
<dbReference type="Gramene" id="evm.model.09.510">
    <property type="protein sequence ID" value="cds.evm.model.09.510"/>
    <property type="gene ID" value="evm.TU.09.510"/>
</dbReference>
<dbReference type="EMBL" id="UZAU01000723">
    <property type="status" value="NOT_ANNOTATED_CDS"/>
    <property type="molecule type" value="Genomic_DNA"/>
</dbReference>
<keyword evidence="3" id="KW-1185">Reference proteome</keyword>
<dbReference type="Proteomes" id="UP000596661">
    <property type="component" value="Chromosome 9"/>
</dbReference>
<reference evidence="2" key="1">
    <citation type="submission" date="2018-11" db="EMBL/GenBank/DDBJ databases">
        <authorList>
            <person name="Grassa J C."/>
        </authorList>
    </citation>
    <scope>NUCLEOTIDE SEQUENCE [LARGE SCALE GENOMIC DNA]</scope>
</reference>
<organism evidence="2 3">
    <name type="scientific">Cannabis sativa</name>
    <name type="common">Hemp</name>
    <name type="synonym">Marijuana</name>
    <dbReference type="NCBI Taxonomy" id="3483"/>
    <lineage>
        <taxon>Eukaryota</taxon>
        <taxon>Viridiplantae</taxon>
        <taxon>Streptophyta</taxon>
        <taxon>Embryophyta</taxon>
        <taxon>Tracheophyta</taxon>
        <taxon>Spermatophyta</taxon>
        <taxon>Magnoliopsida</taxon>
        <taxon>eudicotyledons</taxon>
        <taxon>Gunneridae</taxon>
        <taxon>Pentapetalae</taxon>
        <taxon>rosids</taxon>
        <taxon>fabids</taxon>
        <taxon>Rosales</taxon>
        <taxon>Cannabaceae</taxon>
        <taxon>Cannabis</taxon>
    </lineage>
</organism>
<dbReference type="PANTHER" id="PTHR33233">
    <property type="entry name" value="ENDONUCLEASE/EXONUCLEASE/PHOSPHATASE"/>
    <property type="match status" value="1"/>
</dbReference>
<dbReference type="Pfam" id="PF14111">
    <property type="entry name" value="DUF4283"/>
    <property type="match status" value="1"/>
</dbReference>